<evidence type="ECO:0000313" key="2">
    <source>
        <dbReference type="EMBL" id="MVQ28316.1"/>
    </source>
</evidence>
<comment type="caution">
    <text evidence="2">The sequence shown here is derived from an EMBL/GenBank/DDBJ whole genome shotgun (WGS) entry which is preliminary data.</text>
</comment>
<accession>A0A6N8IQ87</accession>
<dbReference type="Pfam" id="PF11925">
    <property type="entry name" value="DUF3443"/>
    <property type="match status" value="1"/>
</dbReference>
<evidence type="ECO:0000256" key="1">
    <source>
        <dbReference type="SAM" id="SignalP"/>
    </source>
</evidence>
<feature type="chain" id="PRO_5026899651" evidence="1">
    <location>
        <begin position="21"/>
        <end position="399"/>
    </location>
</feature>
<protein>
    <submittedName>
        <fullName evidence="2">DUF3443 family protein</fullName>
    </submittedName>
</protein>
<evidence type="ECO:0000313" key="3">
    <source>
        <dbReference type="Proteomes" id="UP000469385"/>
    </source>
</evidence>
<dbReference type="PROSITE" id="PS51257">
    <property type="entry name" value="PROKAR_LIPOPROTEIN"/>
    <property type="match status" value="1"/>
</dbReference>
<dbReference type="RefSeq" id="WP_157396441.1">
    <property type="nucleotide sequence ID" value="NZ_WSEL01000003.1"/>
</dbReference>
<feature type="signal peptide" evidence="1">
    <location>
        <begin position="1"/>
        <end position="20"/>
    </location>
</feature>
<keyword evidence="1" id="KW-0732">Signal</keyword>
<gene>
    <name evidence="2" type="ORF">GON04_02555</name>
</gene>
<proteinExistence type="predicted"/>
<sequence>MKAWYAAACLVLALCGCGGGSGGSTTSPSASASGQVIPGAGAAGANVVQVTVDRGTDGSALNAPFVTVTVCQPGTSSCIDIDHVLVDTGSSGLRIAASALASGPALPGVTTAGRAVGECAHFASGFAWGSVRQADVRLGGSTASGISIHVVDDPVAPFTAVPADCSATGRSIGAGRGSRGILGVGLFDRDCGTACEVSTAPAVYFACDESGCTSIRVAVASQVRNPVAAMPTDNNGVVLSLPAVPAGGAAGATGVMLLGVGTQANNQLGNATVYATDSQGFFTTTYKGVTYPASFLDSGSNGLFFSDPSLPQCGDFYCPGATLALSATNMSATGVSGTVTFTLDSIDLLAPNAGVANIGGDPGLARTFDWGLPFFLGRTVFVARAGAATPAGPGPYWAY</sequence>
<keyword evidence="3" id="KW-1185">Reference proteome</keyword>
<reference evidence="2 3" key="1">
    <citation type="submission" date="2019-12" db="EMBL/GenBank/DDBJ databases">
        <authorList>
            <person name="Huq M.A."/>
        </authorList>
    </citation>
    <scope>NUCLEOTIDE SEQUENCE [LARGE SCALE GENOMIC DNA]</scope>
    <source>
        <strain evidence="2 3">MAH-25</strain>
    </source>
</reference>
<dbReference type="InterPro" id="IPR021847">
    <property type="entry name" value="DUF3443"/>
</dbReference>
<dbReference type="EMBL" id="WSEL01000003">
    <property type="protein sequence ID" value="MVQ28316.1"/>
    <property type="molecule type" value="Genomic_DNA"/>
</dbReference>
<name>A0A6N8IQ87_9BURK</name>
<organism evidence="2 3">
    <name type="scientific">Ramlibacter pinisoli</name>
    <dbReference type="NCBI Taxonomy" id="2682844"/>
    <lineage>
        <taxon>Bacteria</taxon>
        <taxon>Pseudomonadati</taxon>
        <taxon>Pseudomonadota</taxon>
        <taxon>Betaproteobacteria</taxon>
        <taxon>Burkholderiales</taxon>
        <taxon>Comamonadaceae</taxon>
        <taxon>Ramlibacter</taxon>
    </lineage>
</organism>
<dbReference type="Proteomes" id="UP000469385">
    <property type="component" value="Unassembled WGS sequence"/>
</dbReference>
<dbReference type="AlphaFoldDB" id="A0A6N8IQ87"/>